<dbReference type="Proteomes" id="UP000276133">
    <property type="component" value="Unassembled WGS sequence"/>
</dbReference>
<reference evidence="2 3" key="1">
    <citation type="journal article" date="2018" name="Sci. Rep.">
        <title>Genomic signatures of local adaptation to the degree of environmental predictability in rotifers.</title>
        <authorList>
            <person name="Franch-Gras L."/>
            <person name="Hahn C."/>
            <person name="Garcia-Roger E.M."/>
            <person name="Carmona M.J."/>
            <person name="Serra M."/>
            <person name="Gomez A."/>
        </authorList>
    </citation>
    <scope>NUCLEOTIDE SEQUENCE [LARGE SCALE GENOMIC DNA]</scope>
    <source>
        <strain evidence="2">HYR1</strain>
    </source>
</reference>
<comment type="caution">
    <text evidence="2">The sequence shown here is derived from an EMBL/GenBank/DDBJ whole genome shotgun (WGS) entry which is preliminary data.</text>
</comment>
<feature type="transmembrane region" description="Helical" evidence="1">
    <location>
        <begin position="31"/>
        <end position="55"/>
    </location>
</feature>
<proteinExistence type="predicted"/>
<keyword evidence="1" id="KW-0472">Membrane</keyword>
<name>A0A3M7S666_BRAPC</name>
<dbReference type="AlphaFoldDB" id="A0A3M7S666"/>
<evidence type="ECO:0000313" key="3">
    <source>
        <dbReference type="Proteomes" id="UP000276133"/>
    </source>
</evidence>
<evidence type="ECO:0000256" key="1">
    <source>
        <dbReference type="SAM" id="Phobius"/>
    </source>
</evidence>
<evidence type="ECO:0000313" key="2">
    <source>
        <dbReference type="EMBL" id="RNA31149.1"/>
    </source>
</evidence>
<keyword evidence="1" id="KW-1133">Transmembrane helix</keyword>
<organism evidence="2 3">
    <name type="scientific">Brachionus plicatilis</name>
    <name type="common">Marine rotifer</name>
    <name type="synonym">Brachionus muelleri</name>
    <dbReference type="NCBI Taxonomy" id="10195"/>
    <lineage>
        <taxon>Eukaryota</taxon>
        <taxon>Metazoa</taxon>
        <taxon>Spiralia</taxon>
        <taxon>Gnathifera</taxon>
        <taxon>Rotifera</taxon>
        <taxon>Eurotatoria</taxon>
        <taxon>Monogononta</taxon>
        <taxon>Pseudotrocha</taxon>
        <taxon>Ploima</taxon>
        <taxon>Brachionidae</taxon>
        <taxon>Brachionus</taxon>
    </lineage>
</organism>
<gene>
    <name evidence="2" type="ORF">BpHYR1_005293</name>
</gene>
<keyword evidence="1" id="KW-0812">Transmembrane</keyword>
<protein>
    <submittedName>
        <fullName evidence="2">Uncharacterized protein</fullName>
    </submittedName>
</protein>
<dbReference type="EMBL" id="REGN01001980">
    <property type="protein sequence ID" value="RNA31149.1"/>
    <property type="molecule type" value="Genomic_DNA"/>
</dbReference>
<sequence length="84" mass="9812">MVTTIQSNDLAMNSNPVAYRSTTLKAQIKSIIYLFFLTIFYDCVSYHISNFLIIFESLNEPLNFTSYNCCIKILKKFNNIELRN</sequence>
<keyword evidence="3" id="KW-1185">Reference proteome</keyword>
<accession>A0A3M7S666</accession>